<dbReference type="PANTHER" id="PTHR30471:SF3">
    <property type="entry name" value="UPF0758 PROTEIN YEES-RELATED"/>
    <property type="match status" value="1"/>
</dbReference>
<protein>
    <submittedName>
        <fullName evidence="9">DNA repair protein RadC</fullName>
    </submittedName>
</protein>
<name>A0A6L9W6N7_9ACTN</name>
<dbReference type="GO" id="GO:0008237">
    <property type="term" value="F:metallopeptidase activity"/>
    <property type="evidence" value="ECO:0007669"/>
    <property type="project" value="UniProtKB-KW"/>
</dbReference>
<evidence type="ECO:0000256" key="7">
    <source>
        <dbReference type="RuleBase" id="RU003797"/>
    </source>
</evidence>
<dbReference type="NCBIfam" id="TIGR00608">
    <property type="entry name" value="radc"/>
    <property type="match status" value="1"/>
</dbReference>
<keyword evidence="4" id="KW-0378">Hydrolase</keyword>
<evidence type="ECO:0000313" key="10">
    <source>
        <dbReference type="Proteomes" id="UP000479241"/>
    </source>
</evidence>
<dbReference type="InterPro" id="IPR025657">
    <property type="entry name" value="RadC_JAB"/>
</dbReference>
<evidence type="ECO:0000256" key="5">
    <source>
        <dbReference type="ARBA" id="ARBA00022833"/>
    </source>
</evidence>
<evidence type="ECO:0000259" key="8">
    <source>
        <dbReference type="PROSITE" id="PS50249"/>
    </source>
</evidence>
<feature type="domain" description="MPN" evidence="8">
    <location>
        <begin position="104"/>
        <end position="221"/>
    </location>
</feature>
<dbReference type="InterPro" id="IPR001405">
    <property type="entry name" value="UPF0758"/>
</dbReference>
<reference evidence="9 10" key="1">
    <citation type="submission" date="2019-12" db="EMBL/GenBank/DDBJ databases">
        <title>the WGS of Blastococcus saxobsidens 67B17.</title>
        <authorList>
            <person name="Jiang Z."/>
        </authorList>
    </citation>
    <scope>NUCLEOTIDE SEQUENCE [LARGE SCALE GENOMIC DNA]</scope>
    <source>
        <strain evidence="9 10">67B17</strain>
    </source>
</reference>
<dbReference type="Pfam" id="PF04002">
    <property type="entry name" value="RadC"/>
    <property type="match status" value="1"/>
</dbReference>
<evidence type="ECO:0000256" key="1">
    <source>
        <dbReference type="ARBA" id="ARBA00010243"/>
    </source>
</evidence>
<dbReference type="Pfam" id="PF20582">
    <property type="entry name" value="UPF0758_N"/>
    <property type="match status" value="1"/>
</dbReference>
<dbReference type="EMBL" id="JAAGWG010000024">
    <property type="protein sequence ID" value="NEK87050.1"/>
    <property type="molecule type" value="Genomic_DNA"/>
</dbReference>
<proteinExistence type="inferred from homology"/>
<comment type="similarity">
    <text evidence="1 7">Belongs to the UPF0758 family.</text>
</comment>
<evidence type="ECO:0000256" key="4">
    <source>
        <dbReference type="ARBA" id="ARBA00022801"/>
    </source>
</evidence>
<dbReference type="PANTHER" id="PTHR30471">
    <property type="entry name" value="DNA REPAIR PROTEIN RADC"/>
    <property type="match status" value="1"/>
</dbReference>
<keyword evidence="5" id="KW-0862">Zinc</keyword>
<gene>
    <name evidence="9" type="primary">radC</name>
    <name evidence="9" type="ORF">GCU60_15005</name>
</gene>
<dbReference type="Proteomes" id="UP000479241">
    <property type="component" value="Unassembled WGS sequence"/>
</dbReference>
<evidence type="ECO:0000256" key="2">
    <source>
        <dbReference type="ARBA" id="ARBA00022670"/>
    </source>
</evidence>
<dbReference type="GO" id="GO:0006508">
    <property type="term" value="P:proteolysis"/>
    <property type="evidence" value="ECO:0007669"/>
    <property type="project" value="UniProtKB-KW"/>
</dbReference>
<keyword evidence="6" id="KW-0482">Metalloprotease</keyword>
<dbReference type="Gene3D" id="3.40.140.10">
    <property type="entry name" value="Cytidine Deaminase, domain 2"/>
    <property type="match status" value="1"/>
</dbReference>
<sequence length="221" mass="23326">MPRRPMRITDLPVEQRPRERLRRLGPDALTDAEVVAILIGAGNREHNAIDLAHRLIASTGGVAGLATTTVQEIERIRGLGPAASARIAAATELRRRAALTEPASGVSGSAGVAAAVLPHLQDRQRERMMVAVLDRRLRVVDVVPIAEGTTAHAAAPVGDVLRAVLTRGGQAFALAHNHPGGSLEPSPADRTATAQVRAAAEACGLRFLDHLIVAGDHWRAI</sequence>
<accession>A0A6L9W6N7</accession>
<dbReference type="PROSITE" id="PS50249">
    <property type="entry name" value="MPN"/>
    <property type="match status" value="1"/>
</dbReference>
<keyword evidence="2" id="KW-0645">Protease</keyword>
<dbReference type="GO" id="GO:0046872">
    <property type="term" value="F:metal ion binding"/>
    <property type="evidence" value="ECO:0007669"/>
    <property type="project" value="UniProtKB-KW"/>
</dbReference>
<dbReference type="InterPro" id="IPR046778">
    <property type="entry name" value="UPF0758_N"/>
</dbReference>
<keyword evidence="3" id="KW-0479">Metal-binding</keyword>
<dbReference type="InterPro" id="IPR037518">
    <property type="entry name" value="MPN"/>
</dbReference>
<evidence type="ECO:0000256" key="3">
    <source>
        <dbReference type="ARBA" id="ARBA00022723"/>
    </source>
</evidence>
<organism evidence="9 10">
    <name type="scientific">Blastococcus saxobsidens</name>
    <dbReference type="NCBI Taxonomy" id="138336"/>
    <lineage>
        <taxon>Bacteria</taxon>
        <taxon>Bacillati</taxon>
        <taxon>Actinomycetota</taxon>
        <taxon>Actinomycetes</taxon>
        <taxon>Geodermatophilales</taxon>
        <taxon>Geodermatophilaceae</taxon>
        <taxon>Blastococcus</taxon>
    </lineage>
</organism>
<comment type="caution">
    <text evidence="9">The sequence shown here is derived from an EMBL/GenBank/DDBJ whole genome shotgun (WGS) entry which is preliminary data.</text>
</comment>
<dbReference type="AlphaFoldDB" id="A0A6L9W6N7"/>
<evidence type="ECO:0000256" key="6">
    <source>
        <dbReference type="ARBA" id="ARBA00023049"/>
    </source>
</evidence>
<evidence type="ECO:0000313" key="9">
    <source>
        <dbReference type="EMBL" id="NEK87050.1"/>
    </source>
</evidence>
<dbReference type="SUPFAM" id="SSF102712">
    <property type="entry name" value="JAB1/MPN domain"/>
    <property type="match status" value="1"/>
</dbReference>